<dbReference type="Pfam" id="PF00028">
    <property type="entry name" value="Cadherin"/>
    <property type="match status" value="2"/>
</dbReference>
<dbReference type="OrthoDB" id="6252479at2759"/>
<organism evidence="12 13">
    <name type="scientific">Fasciolopsis buskii</name>
    <dbReference type="NCBI Taxonomy" id="27845"/>
    <lineage>
        <taxon>Eukaryota</taxon>
        <taxon>Metazoa</taxon>
        <taxon>Spiralia</taxon>
        <taxon>Lophotrochozoa</taxon>
        <taxon>Platyhelminthes</taxon>
        <taxon>Trematoda</taxon>
        <taxon>Digenea</taxon>
        <taxon>Plagiorchiida</taxon>
        <taxon>Echinostomata</taxon>
        <taxon>Echinostomatoidea</taxon>
        <taxon>Fasciolidae</taxon>
        <taxon>Fasciolopsis</taxon>
    </lineage>
</organism>
<evidence type="ECO:0000256" key="7">
    <source>
        <dbReference type="ARBA" id="ARBA00023180"/>
    </source>
</evidence>
<dbReference type="EMBL" id="LUCM01009577">
    <property type="protein sequence ID" value="KAA0186773.1"/>
    <property type="molecule type" value="Genomic_DNA"/>
</dbReference>
<keyword evidence="6 10" id="KW-0472">Membrane</keyword>
<keyword evidence="5 10" id="KW-1133">Transmembrane helix</keyword>
<protein>
    <recommendedName>
        <fullName evidence="11">Cadherin domain-containing protein</fullName>
    </recommendedName>
</protein>
<dbReference type="GO" id="GO:0005509">
    <property type="term" value="F:calcium ion binding"/>
    <property type="evidence" value="ECO:0007669"/>
    <property type="project" value="UniProtKB-UniRule"/>
</dbReference>
<feature type="region of interest" description="Disordered" evidence="9">
    <location>
        <begin position="625"/>
        <end position="656"/>
    </location>
</feature>
<dbReference type="PANTHER" id="PTHR24028">
    <property type="entry name" value="CADHERIN-87A"/>
    <property type="match status" value="1"/>
</dbReference>
<gene>
    <name evidence="12" type="ORF">FBUS_10404</name>
</gene>
<keyword evidence="7" id="KW-0325">Glycoprotein</keyword>
<feature type="region of interest" description="Disordered" evidence="9">
    <location>
        <begin position="142"/>
        <end position="202"/>
    </location>
</feature>
<evidence type="ECO:0000259" key="11">
    <source>
        <dbReference type="PROSITE" id="PS50268"/>
    </source>
</evidence>
<dbReference type="InterPro" id="IPR015919">
    <property type="entry name" value="Cadherin-like_sf"/>
</dbReference>
<feature type="transmembrane region" description="Helical" evidence="10">
    <location>
        <begin position="329"/>
        <end position="353"/>
    </location>
</feature>
<evidence type="ECO:0000313" key="13">
    <source>
        <dbReference type="Proteomes" id="UP000728185"/>
    </source>
</evidence>
<dbReference type="SUPFAM" id="SSF49313">
    <property type="entry name" value="Cadherin-like"/>
    <property type="match status" value="2"/>
</dbReference>
<evidence type="ECO:0000256" key="2">
    <source>
        <dbReference type="ARBA" id="ARBA00022692"/>
    </source>
</evidence>
<evidence type="ECO:0000256" key="10">
    <source>
        <dbReference type="SAM" id="Phobius"/>
    </source>
</evidence>
<dbReference type="AlphaFoldDB" id="A0A8E0RP96"/>
<dbReference type="InterPro" id="IPR050174">
    <property type="entry name" value="Protocadherin/Cadherin-CA"/>
</dbReference>
<dbReference type="SMART" id="SM00112">
    <property type="entry name" value="CA"/>
    <property type="match status" value="2"/>
</dbReference>
<evidence type="ECO:0000256" key="6">
    <source>
        <dbReference type="ARBA" id="ARBA00023136"/>
    </source>
</evidence>
<name>A0A8E0RP96_9TREM</name>
<evidence type="ECO:0000313" key="12">
    <source>
        <dbReference type="EMBL" id="KAA0186773.1"/>
    </source>
</evidence>
<feature type="compositionally biased region" description="Polar residues" evidence="9">
    <location>
        <begin position="581"/>
        <end position="594"/>
    </location>
</feature>
<evidence type="ECO:0000256" key="4">
    <source>
        <dbReference type="ARBA" id="ARBA00022837"/>
    </source>
</evidence>
<feature type="domain" description="Cadherin" evidence="11">
    <location>
        <begin position="42"/>
        <end position="85"/>
    </location>
</feature>
<dbReference type="Proteomes" id="UP000728185">
    <property type="component" value="Unassembled WGS sequence"/>
</dbReference>
<dbReference type="CDD" id="cd11304">
    <property type="entry name" value="Cadherin_repeat"/>
    <property type="match status" value="2"/>
</dbReference>
<comment type="subcellular location">
    <subcellularLocation>
        <location evidence="1">Membrane</location>
        <topology evidence="1">Single-pass membrane protein</topology>
    </subcellularLocation>
</comment>
<dbReference type="InterPro" id="IPR020894">
    <property type="entry name" value="Cadherin_CS"/>
</dbReference>
<dbReference type="PROSITE" id="PS00232">
    <property type="entry name" value="CADHERIN_1"/>
    <property type="match status" value="1"/>
</dbReference>
<dbReference type="PROSITE" id="PS50268">
    <property type="entry name" value="CADHERIN_2"/>
    <property type="match status" value="2"/>
</dbReference>
<dbReference type="InterPro" id="IPR002126">
    <property type="entry name" value="Cadherin-like_dom"/>
</dbReference>
<proteinExistence type="predicted"/>
<sequence length="689" mass="76227">MLNPPSREFELDRESGKLTVRASAFESVYLPLTESGKIRSSPLDREQQDTYELTVVAEDRGSPPRRATTVVHIGLSDVNDHTPQFRYPTPHGSGSVLNVSCEQLSTQLIARIHANDSDSGRNGEIEYSIIRENVFSPRLIRDADDDELSNTTTENPEAYSNSTREEETTPSGHRRTTESEVEFTADSNATNTRHVKSAPAADPLLGGPSANHFEINSHNGQLFLIHPIMDCSRPAEVRLLIRAKDGGDPPLSSTAMLTIHVRPNEKPKDYGRTGFHHEYRHMAQSGLMKDYGNLWNVGRGEVERRSQHKTPLSTSVASTSQLFPSPSHWTAVVGLIVAMVILVLLLCIMLFVLRRKLIGEEHKFVCKNRGLRKAQEKQKNASVRPKNDVHYKGTNESESIHDVGTGSPHQNSMSPATIMHLDELNCSSMSLAPNQPGLMSAHYFCPVPNSAATLTLNTGEVAVLHHENEGRLISDKTCTLNPIIYETSNGELYGYMEPQPHGFSSRGQTYQTLQLKRPNTRQASIYAPELTRACPENSDCFKRNVLLERKVELQNGYYTPLLRQAVDTNVLLARQLQVSQPDLTQSSVRSGGNSSKEKTIPSKKTLIQFDRALSLSDLTMQLFPSPVEETSPSERKACASNTADYNELSRKRAGKSGGTFCKQTMKSLTAELDQAGSSLGGPYNTASFV</sequence>
<keyword evidence="4 8" id="KW-0106">Calcium</keyword>
<feature type="compositionally biased region" description="Polar residues" evidence="9">
    <location>
        <begin position="149"/>
        <end position="162"/>
    </location>
</feature>
<feature type="compositionally biased region" description="Basic and acidic residues" evidence="9">
    <location>
        <begin position="376"/>
        <end position="401"/>
    </location>
</feature>
<dbReference type="GO" id="GO:0005886">
    <property type="term" value="C:plasma membrane"/>
    <property type="evidence" value="ECO:0007669"/>
    <property type="project" value="InterPro"/>
</dbReference>
<dbReference type="Gene3D" id="2.60.40.60">
    <property type="entry name" value="Cadherins"/>
    <property type="match status" value="2"/>
</dbReference>
<feature type="region of interest" description="Disordered" evidence="9">
    <location>
        <begin position="581"/>
        <end position="600"/>
    </location>
</feature>
<evidence type="ECO:0000256" key="3">
    <source>
        <dbReference type="ARBA" id="ARBA00022737"/>
    </source>
</evidence>
<evidence type="ECO:0000256" key="5">
    <source>
        <dbReference type="ARBA" id="ARBA00022989"/>
    </source>
</evidence>
<keyword evidence="3" id="KW-0677">Repeat</keyword>
<feature type="region of interest" description="Disordered" evidence="9">
    <location>
        <begin position="376"/>
        <end position="411"/>
    </location>
</feature>
<evidence type="ECO:0000256" key="1">
    <source>
        <dbReference type="ARBA" id="ARBA00004167"/>
    </source>
</evidence>
<comment type="caution">
    <text evidence="12">The sequence shown here is derived from an EMBL/GenBank/DDBJ whole genome shotgun (WGS) entry which is preliminary data.</text>
</comment>
<evidence type="ECO:0000256" key="9">
    <source>
        <dbReference type="SAM" id="MobiDB-lite"/>
    </source>
</evidence>
<keyword evidence="2 10" id="KW-0812">Transmembrane</keyword>
<dbReference type="PANTHER" id="PTHR24028:SF146">
    <property type="entry name" value="CADHERIN 96CB, ISOFORM D-RELATED"/>
    <property type="match status" value="1"/>
</dbReference>
<accession>A0A8E0RP96</accession>
<dbReference type="GO" id="GO:0007156">
    <property type="term" value="P:homophilic cell adhesion via plasma membrane adhesion molecules"/>
    <property type="evidence" value="ECO:0007669"/>
    <property type="project" value="InterPro"/>
</dbReference>
<keyword evidence="13" id="KW-1185">Reference proteome</keyword>
<evidence type="ECO:0000256" key="8">
    <source>
        <dbReference type="PROSITE-ProRule" id="PRU00043"/>
    </source>
</evidence>
<feature type="domain" description="Cadherin" evidence="11">
    <location>
        <begin position="109"/>
        <end position="269"/>
    </location>
</feature>
<reference evidence="12" key="1">
    <citation type="submission" date="2019-05" db="EMBL/GenBank/DDBJ databases">
        <title>Annotation for the trematode Fasciolopsis buski.</title>
        <authorList>
            <person name="Choi Y.-J."/>
        </authorList>
    </citation>
    <scope>NUCLEOTIDE SEQUENCE</scope>
    <source>
        <strain evidence="12">HT</strain>
        <tissue evidence="12">Whole worm</tissue>
    </source>
</reference>